<name>A0A1I4QH33_9GAMM</name>
<dbReference type="InterPro" id="IPR051683">
    <property type="entry name" value="Enoyl-CoA_Hydratase/Isomerase"/>
</dbReference>
<dbReference type="InterPro" id="IPR014748">
    <property type="entry name" value="Enoyl-CoA_hydra_C"/>
</dbReference>
<dbReference type="PANTHER" id="PTHR42964">
    <property type="entry name" value="ENOYL-COA HYDRATASE"/>
    <property type="match status" value="1"/>
</dbReference>
<keyword evidence="3" id="KW-1185">Reference proteome</keyword>
<dbReference type="OrthoDB" id="9807606at2"/>
<proteinExistence type="inferred from homology"/>
<dbReference type="STRING" id="488535.SAMN04487963_2371"/>
<evidence type="ECO:0000313" key="3">
    <source>
        <dbReference type="Proteomes" id="UP000198519"/>
    </source>
</evidence>
<dbReference type="Gene3D" id="1.10.12.10">
    <property type="entry name" value="Lyase 2-enoyl-coa Hydratase, Chain A, domain 2"/>
    <property type="match status" value="1"/>
</dbReference>
<dbReference type="EMBL" id="FOUE01000003">
    <property type="protein sequence ID" value="SFM38960.1"/>
    <property type="molecule type" value="Genomic_DNA"/>
</dbReference>
<protein>
    <submittedName>
        <fullName evidence="2">Isohexenylglutaconyl-CoA hydratase</fullName>
    </submittedName>
</protein>
<evidence type="ECO:0000256" key="1">
    <source>
        <dbReference type="ARBA" id="ARBA00005254"/>
    </source>
</evidence>
<dbReference type="PANTHER" id="PTHR42964:SF1">
    <property type="entry name" value="POLYKETIDE BIOSYNTHESIS ENOYL-COA HYDRATASE PKSH-RELATED"/>
    <property type="match status" value="1"/>
</dbReference>
<reference evidence="3" key="1">
    <citation type="submission" date="2016-10" db="EMBL/GenBank/DDBJ databases">
        <authorList>
            <person name="Varghese N."/>
            <person name="Submissions S."/>
        </authorList>
    </citation>
    <scope>NUCLEOTIDE SEQUENCE [LARGE SCALE GENOMIC DNA]</scope>
    <source>
        <strain evidence="3">CGMCC 1.7061</strain>
    </source>
</reference>
<gene>
    <name evidence="2" type="ORF">SAMN04487963_2371</name>
</gene>
<evidence type="ECO:0000313" key="2">
    <source>
        <dbReference type="EMBL" id="SFM38960.1"/>
    </source>
</evidence>
<dbReference type="Gene3D" id="3.90.226.10">
    <property type="entry name" value="2-enoyl-CoA Hydratase, Chain A, domain 1"/>
    <property type="match status" value="1"/>
</dbReference>
<dbReference type="Proteomes" id="UP000198519">
    <property type="component" value="Unassembled WGS sequence"/>
</dbReference>
<organism evidence="2 3">
    <name type="scientific">Marinobacter zhejiangensis</name>
    <dbReference type="NCBI Taxonomy" id="488535"/>
    <lineage>
        <taxon>Bacteria</taxon>
        <taxon>Pseudomonadati</taxon>
        <taxon>Pseudomonadota</taxon>
        <taxon>Gammaproteobacteria</taxon>
        <taxon>Pseudomonadales</taxon>
        <taxon>Marinobacteraceae</taxon>
        <taxon>Marinobacter</taxon>
    </lineage>
</organism>
<dbReference type="Pfam" id="PF00378">
    <property type="entry name" value="ECH_1"/>
    <property type="match status" value="1"/>
</dbReference>
<dbReference type="RefSeq" id="WP_092022767.1">
    <property type="nucleotide sequence ID" value="NZ_FOUE01000003.1"/>
</dbReference>
<dbReference type="CDD" id="cd06558">
    <property type="entry name" value="crotonase-like"/>
    <property type="match status" value="1"/>
</dbReference>
<sequence>MTDLPHCDTLALVRQGHALHITLNRPQARNAMSLAMVAELSAVFSRIEADDTLRAVVLRGADGHFCAGGDIKDMAGARSLPAGEGDQDPFYRLNRAFGHMIQQANESSKVVIAVLEGAVMGGGFGLACISDVAIGGPTVTFALPETSLGVIPAQIAPFVVERIGLTQTRRLALLGSKVKGNEALQLGLLHQLCGDGDELDTAIATALDRVRHCAPQATANTKRLLHRVGKEPMGALLDDAAAQFAAAVRGPEGAEGTMAFVQKRPPAWADIDTADNH</sequence>
<dbReference type="GO" id="GO:0003824">
    <property type="term" value="F:catalytic activity"/>
    <property type="evidence" value="ECO:0007669"/>
    <property type="project" value="UniProtKB-ARBA"/>
</dbReference>
<dbReference type="AlphaFoldDB" id="A0A1I4QH33"/>
<accession>A0A1I4QH33</accession>
<dbReference type="InterPro" id="IPR029045">
    <property type="entry name" value="ClpP/crotonase-like_dom_sf"/>
</dbReference>
<dbReference type="InterPro" id="IPR001753">
    <property type="entry name" value="Enoyl-CoA_hydra/iso"/>
</dbReference>
<comment type="similarity">
    <text evidence="1">Belongs to the enoyl-CoA hydratase/isomerase family.</text>
</comment>
<dbReference type="GO" id="GO:0008300">
    <property type="term" value="P:isoprenoid catabolic process"/>
    <property type="evidence" value="ECO:0007669"/>
    <property type="project" value="TreeGrafter"/>
</dbReference>
<dbReference type="SUPFAM" id="SSF52096">
    <property type="entry name" value="ClpP/crotonase"/>
    <property type="match status" value="1"/>
</dbReference>